<accession>A0A3D4V433</accession>
<dbReference type="CDD" id="cd04301">
    <property type="entry name" value="NAT_SF"/>
    <property type="match status" value="1"/>
</dbReference>
<keyword evidence="2" id="KW-0808">Transferase</keyword>
<dbReference type="PROSITE" id="PS51186">
    <property type="entry name" value="GNAT"/>
    <property type="match status" value="1"/>
</dbReference>
<evidence type="ECO:0000259" key="1">
    <source>
        <dbReference type="PROSITE" id="PS51186"/>
    </source>
</evidence>
<dbReference type="Gene3D" id="3.40.630.30">
    <property type="match status" value="1"/>
</dbReference>
<protein>
    <submittedName>
        <fullName evidence="2">N-acetyltransferase</fullName>
    </submittedName>
</protein>
<dbReference type="OMA" id="RCEAHAN"/>
<dbReference type="GO" id="GO:0016747">
    <property type="term" value="F:acyltransferase activity, transferring groups other than amino-acyl groups"/>
    <property type="evidence" value="ECO:0007669"/>
    <property type="project" value="InterPro"/>
</dbReference>
<dbReference type="Pfam" id="PF00583">
    <property type="entry name" value="Acetyltransf_1"/>
    <property type="match status" value="1"/>
</dbReference>
<dbReference type="InterPro" id="IPR016181">
    <property type="entry name" value="Acyl_CoA_acyltransferase"/>
</dbReference>
<dbReference type="AlphaFoldDB" id="A0A3D4V433"/>
<evidence type="ECO:0000313" key="2">
    <source>
        <dbReference type="EMBL" id="HCT55879.1"/>
    </source>
</evidence>
<dbReference type="SUPFAM" id="SSF55729">
    <property type="entry name" value="Acyl-CoA N-acyltransferases (Nat)"/>
    <property type="match status" value="1"/>
</dbReference>
<feature type="domain" description="N-acetyltransferase" evidence="1">
    <location>
        <begin position="141"/>
        <end position="283"/>
    </location>
</feature>
<evidence type="ECO:0000313" key="3">
    <source>
        <dbReference type="Proteomes" id="UP000264071"/>
    </source>
</evidence>
<proteinExistence type="predicted"/>
<dbReference type="Proteomes" id="UP000264071">
    <property type="component" value="Unassembled WGS sequence"/>
</dbReference>
<reference evidence="2 3" key="1">
    <citation type="journal article" date="2018" name="Nat. Biotechnol.">
        <title>A standardized bacterial taxonomy based on genome phylogeny substantially revises the tree of life.</title>
        <authorList>
            <person name="Parks D.H."/>
            <person name="Chuvochina M."/>
            <person name="Waite D.W."/>
            <person name="Rinke C."/>
            <person name="Skarshewski A."/>
            <person name="Chaumeil P.A."/>
            <person name="Hugenholtz P."/>
        </authorList>
    </citation>
    <scope>NUCLEOTIDE SEQUENCE [LARGE SCALE GENOMIC DNA]</scope>
    <source>
        <strain evidence="2">UBA8844</strain>
    </source>
</reference>
<sequence>MPHSPEMLILADRVLARRLERCEAHANAAFVDARASLTPALGATRCDVDGTWAMFDGVGSPLTQTFGLGLFSDVTPTQLEQLETFFTSRGSEVMHEICVMADPGVLPLLGARGYQPIEWSQVLCQTLSGSADTPSAHNRPLVVRRTTLDEADSWADLSAEGWSSESAELVPFIRALGQVNARAADTHCFVAELDGTAVAAGALHLHEGVALLAGASTIPAARGQGAQRALLDARLQFAADAGCDLAMMVAAPGTTSQKNAQRAGFGIVYSRVKWMRSEAITTP</sequence>
<name>A0A3D4V433_9BACT</name>
<dbReference type="InterPro" id="IPR000182">
    <property type="entry name" value="GNAT_dom"/>
</dbReference>
<dbReference type="EMBL" id="DPIY01000001">
    <property type="protein sequence ID" value="HCT55879.1"/>
    <property type="molecule type" value="Genomic_DNA"/>
</dbReference>
<comment type="caution">
    <text evidence="2">The sequence shown here is derived from an EMBL/GenBank/DDBJ whole genome shotgun (WGS) entry which is preliminary data.</text>
</comment>
<organism evidence="2 3">
    <name type="scientific">Gemmatimonas aurantiaca</name>
    <dbReference type="NCBI Taxonomy" id="173480"/>
    <lineage>
        <taxon>Bacteria</taxon>
        <taxon>Pseudomonadati</taxon>
        <taxon>Gemmatimonadota</taxon>
        <taxon>Gemmatimonadia</taxon>
        <taxon>Gemmatimonadales</taxon>
        <taxon>Gemmatimonadaceae</taxon>
        <taxon>Gemmatimonas</taxon>
    </lineage>
</organism>
<gene>
    <name evidence="2" type="ORF">DGD08_01560</name>
</gene>